<evidence type="ECO:0000313" key="8">
    <source>
        <dbReference type="EMBL" id="KAG9337299.1"/>
    </source>
</evidence>
<dbReference type="InterPro" id="IPR046357">
    <property type="entry name" value="PPIase_dom_sf"/>
</dbReference>
<gene>
    <name evidence="8" type="ORF">JZ751_028867</name>
</gene>
<comment type="caution">
    <text evidence="8">The sequence shown here is derived from an EMBL/GenBank/DDBJ whole genome shotgun (WGS) entry which is preliminary data.</text>
</comment>
<keyword evidence="3 5" id="KW-0697">Rotamase</keyword>
<dbReference type="Proteomes" id="UP000824540">
    <property type="component" value="Unassembled WGS sequence"/>
</dbReference>
<name>A0A8T2NAF6_9TELE</name>
<dbReference type="PROSITE" id="PS50059">
    <property type="entry name" value="FKBP_PPIASE"/>
    <property type="match status" value="1"/>
</dbReference>
<dbReference type="OrthoDB" id="433738at2759"/>
<dbReference type="PANTHER" id="PTHR10516:SF25">
    <property type="entry name" value="PEPTIDYL-PROLYL CIS-TRANS ISOMERASE FKBP4"/>
    <property type="match status" value="1"/>
</dbReference>
<keyword evidence="4 5" id="KW-0413">Isomerase</keyword>
<dbReference type="SUPFAM" id="SSF54534">
    <property type="entry name" value="FKBP-like"/>
    <property type="match status" value="1"/>
</dbReference>
<evidence type="ECO:0000256" key="6">
    <source>
        <dbReference type="SAM" id="MobiDB-lite"/>
    </source>
</evidence>
<proteinExistence type="predicted"/>
<evidence type="ECO:0000259" key="7">
    <source>
        <dbReference type="PROSITE" id="PS50059"/>
    </source>
</evidence>
<accession>A0A8T2NAF6</accession>
<dbReference type="FunFam" id="3.10.50.40:FF:000011">
    <property type="entry name" value="Peptidylprolyl isomerase"/>
    <property type="match status" value="1"/>
</dbReference>
<organism evidence="8 9">
    <name type="scientific">Albula glossodonta</name>
    <name type="common">roundjaw bonefish</name>
    <dbReference type="NCBI Taxonomy" id="121402"/>
    <lineage>
        <taxon>Eukaryota</taxon>
        <taxon>Metazoa</taxon>
        <taxon>Chordata</taxon>
        <taxon>Craniata</taxon>
        <taxon>Vertebrata</taxon>
        <taxon>Euteleostomi</taxon>
        <taxon>Actinopterygii</taxon>
        <taxon>Neopterygii</taxon>
        <taxon>Teleostei</taxon>
        <taxon>Albuliformes</taxon>
        <taxon>Albulidae</taxon>
        <taxon>Albula</taxon>
    </lineage>
</organism>
<dbReference type="InterPro" id="IPR001179">
    <property type="entry name" value="PPIase_FKBP_dom"/>
</dbReference>
<feature type="domain" description="PPIase FKBP-type" evidence="7">
    <location>
        <begin position="44"/>
        <end position="132"/>
    </location>
</feature>
<dbReference type="Gene3D" id="3.10.50.40">
    <property type="match status" value="1"/>
</dbReference>
<dbReference type="PANTHER" id="PTHR10516">
    <property type="entry name" value="PEPTIDYL-PROLYL CIS-TRANS ISOMERASE"/>
    <property type="match status" value="1"/>
</dbReference>
<dbReference type="InterPro" id="IPR050689">
    <property type="entry name" value="FKBP-type_PPIase"/>
</dbReference>
<evidence type="ECO:0000256" key="5">
    <source>
        <dbReference type="PROSITE-ProRule" id="PRU00277"/>
    </source>
</evidence>
<feature type="compositionally biased region" description="Basic and acidic residues" evidence="6">
    <location>
        <begin position="12"/>
        <end position="22"/>
    </location>
</feature>
<evidence type="ECO:0000256" key="3">
    <source>
        <dbReference type="ARBA" id="ARBA00023110"/>
    </source>
</evidence>
<comment type="catalytic activity">
    <reaction evidence="1 5">
        <text>[protein]-peptidylproline (omega=180) = [protein]-peptidylproline (omega=0)</text>
        <dbReference type="Rhea" id="RHEA:16237"/>
        <dbReference type="Rhea" id="RHEA-COMP:10747"/>
        <dbReference type="Rhea" id="RHEA-COMP:10748"/>
        <dbReference type="ChEBI" id="CHEBI:83833"/>
        <dbReference type="ChEBI" id="CHEBI:83834"/>
        <dbReference type="EC" id="5.2.1.8"/>
    </reaction>
</comment>
<keyword evidence="9" id="KW-1185">Reference proteome</keyword>
<dbReference type="GO" id="GO:0005737">
    <property type="term" value="C:cytoplasm"/>
    <property type="evidence" value="ECO:0007669"/>
    <property type="project" value="TreeGrafter"/>
</dbReference>
<protein>
    <recommendedName>
        <fullName evidence="2 5">peptidylprolyl isomerase</fullName>
        <ecNumber evidence="2 5">5.2.1.8</ecNumber>
    </recommendedName>
</protein>
<feature type="region of interest" description="Disordered" evidence="6">
    <location>
        <begin position="1"/>
        <end position="22"/>
    </location>
</feature>
<dbReference type="EMBL" id="JAFBMS010000090">
    <property type="protein sequence ID" value="KAG9337299.1"/>
    <property type="molecule type" value="Genomic_DNA"/>
</dbReference>
<reference evidence="8" key="1">
    <citation type="thesis" date="2021" institute="BYU ScholarsArchive" country="Provo, UT, USA">
        <title>Applications of and Algorithms for Genome Assembly and Genomic Analyses with an Emphasis on Marine Teleosts.</title>
        <authorList>
            <person name="Pickett B.D."/>
        </authorList>
    </citation>
    <scope>NUCLEOTIDE SEQUENCE</scope>
    <source>
        <strain evidence="8">HI-2016</strain>
    </source>
</reference>
<dbReference type="EC" id="5.2.1.8" evidence="2 5"/>
<evidence type="ECO:0000256" key="1">
    <source>
        <dbReference type="ARBA" id="ARBA00000971"/>
    </source>
</evidence>
<dbReference type="GO" id="GO:0003755">
    <property type="term" value="F:peptidyl-prolyl cis-trans isomerase activity"/>
    <property type="evidence" value="ECO:0007669"/>
    <property type="project" value="UniProtKB-KW"/>
</dbReference>
<dbReference type="Pfam" id="PF00254">
    <property type="entry name" value="FKBP_C"/>
    <property type="match status" value="1"/>
</dbReference>
<evidence type="ECO:0000256" key="2">
    <source>
        <dbReference type="ARBA" id="ARBA00013194"/>
    </source>
</evidence>
<evidence type="ECO:0000256" key="4">
    <source>
        <dbReference type="ARBA" id="ARBA00023235"/>
    </source>
</evidence>
<evidence type="ECO:0000313" key="9">
    <source>
        <dbReference type="Proteomes" id="UP000824540"/>
    </source>
</evidence>
<sequence length="163" mass="17508">MTAEEVTNEGQHAMEGDDITPKKDGGVLKVVKKEGSGTELPMTGDKVFVHYVGTLLDGTKFDSSRDRGDKFSFELGKGQVIKAWDLGIATMKIGEVCQLICKPEYAYGSAGSPPKIPPNATLLFEVRARHYHGNADSDVSALECCDAAPSLALQSINLQSMSE</sequence>
<dbReference type="AlphaFoldDB" id="A0A8T2NAF6"/>